<feature type="compositionally biased region" description="Polar residues" evidence="2">
    <location>
        <begin position="30"/>
        <end position="43"/>
    </location>
</feature>
<gene>
    <name evidence="3" type="ORF">PM001_LOCUS20843</name>
</gene>
<sequence length="178" mass="18778">MSDPAHPDQVTPPASGSGPLGSLSGIPTSHFGTSTPTSPAISDVSTVPVTACDRSAVVTSAQMEESSGWFSISIPLSRSSSIFAPDRTSAGQNVPTPDPSEPILLPSTRIEASGSVDQAALNAAIDLLYLRLNLQQTVVDRNHSMEAALEQQMIQNRQLNEDLQELRTSASPFVYSSN</sequence>
<feature type="coiled-coil region" evidence="1">
    <location>
        <begin position="142"/>
        <end position="169"/>
    </location>
</feature>
<accession>A0AAV1UPQ4</accession>
<dbReference type="EMBL" id="CAKLBY020000222">
    <property type="protein sequence ID" value="CAK7935693.1"/>
    <property type="molecule type" value="Genomic_DNA"/>
</dbReference>
<protein>
    <submittedName>
        <fullName evidence="3">Uncharacterized protein</fullName>
    </submittedName>
</protein>
<organism evidence="3 4">
    <name type="scientific">Peronospora matthiolae</name>
    <dbReference type="NCBI Taxonomy" id="2874970"/>
    <lineage>
        <taxon>Eukaryota</taxon>
        <taxon>Sar</taxon>
        <taxon>Stramenopiles</taxon>
        <taxon>Oomycota</taxon>
        <taxon>Peronosporomycetes</taxon>
        <taxon>Peronosporales</taxon>
        <taxon>Peronosporaceae</taxon>
        <taxon>Peronospora</taxon>
    </lineage>
</organism>
<evidence type="ECO:0000256" key="1">
    <source>
        <dbReference type="SAM" id="Coils"/>
    </source>
</evidence>
<evidence type="ECO:0000313" key="3">
    <source>
        <dbReference type="EMBL" id="CAK7935693.1"/>
    </source>
</evidence>
<keyword evidence="1" id="KW-0175">Coiled coil</keyword>
<proteinExistence type="predicted"/>
<dbReference type="AlphaFoldDB" id="A0AAV1UPQ4"/>
<feature type="compositionally biased region" description="Low complexity" evidence="2">
    <location>
        <begin position="12"/>
        <end position="27"/>
    </location>
</feature>
<feature type="region of interest" description="Disordered" evidence="2">
    <location>
        <begin position="1"/>
        <end position="43"/>
    </location>
</feature>
<evidence type="ECO:0000313" key="4">
    <source>
        <dbReference type="Proteomes" id="UP001162060"/>
    </source>
</evidence>
<comment type="caution">
    <text evidence="3">The sequence shown here is derived from an EMBL/GenBank/DDBJ whole genome shotgun (WGS) entry which is preliminary data.</text>
</comment>
<dbReference type="Proteomes" id="UP001162060">
    <property type="component" value="Unassembled WGS sequence"/>
</dbReference>
<reference evidence="3" key="1">
    <citation type="submission" date="2024-01" db="EMBL/GenBank/DDBJ databases">
        <authorList>
            <person name="Webb A."/>
        </authorList>
    </citation>
    <scope>NUCLEOTIDE SEQUENCE</scope>
    <source>
        <strain evidence="3">Pm1</strain>
    </source>
</reference>
<evidence type="ECO:0000256" key="2">
    <source>
        <dbReference type="SAM" id="MobiDB-lite"/>
    </source>
</evidence>
<name>A0AAV1UPQ4_9STRA</name>